<reference evidence="1 2" key="1">
    <citation type="journal article" date="2016" name="Nat. Commun.">
        <title>Ectomycorrhizal ecology is imprinted in the genome of the dominant symbiotic fungus Cenococcum geophilum.</title>
        <authorList>
            <consortium name="DOE Joint Genome Institute"/>
            <person name="Peter M."/>
            <person name="Kohler A."/>
            <person name="Ohm R.A."/>
            <person name="Kuo A."/>
            <person name="Krutzmann J."/>
            <person name="Morin E."/>
            <person name="Arend M."/>
            <person name="Barry K.W."/>
            <person name="Binder M."/>
            <person name="Choi C."/>
            <person name="Clum A."/>
            <person name="Copeland A."/>
            <person name="Grisel N."/>
            <person name="Haridas S."/>
            <person name="Kipfer T."/>
            <person name="LaButti K."/>
            <person name="Lindquist E."/>
            <person name="Lipzen A."/>
            <person name="Maire R."/>
            <person name="Meier B."/>
            <person name="Mihaltcheva S."/>
            <person name="Molinier V."/>
            <person name="Murat C."/>
            <person name="Poggeler S."/>
            <person name="Quandt C.A."/>
            <person name="Sperisen C."/>
            <person name="Tritt A."/>
            <person name="Tisserant E."/>
            <person name="Crous P.W."/>
            <person name="Henrissat B."/>
            <person name="Nehls U."/>
            <person name="Egli S."/>
            <person name="Spatafora J.W."/>
            <person name="Grigoriev I.V."/>
            <person name="Martin F.M."/>
        </authorList>
    </citation>
    <scope>NUCLEOTIDE SEQUENCE [LARGE SCALE GENOMIC DNA]</scope>
    <source>
        <strain evidence="1 2">1.58</strain>
    </source>
</reference>
<evidence type="ECO:0000313" key="1">
    <source>
        <dbReference type="EMBL" id="OCK87323.1"/>
    </source>
</evidence>
<gene>
    <name evidence="1" type="ORF">K441DRAFT_742576</name>
</gene>
<name>A0ACC8ELW5_9PEZI</name>
<proteinExistence type="predicted"/>
<dbReference type="Proteomes" id="UP000250078">
    <property type="component" value="Unassembled WGS sequence"/>
</dbReference>
<keyword evidence="2" id="KW-1185">Reference proteome</keyword>
<protein>
    <submittedName>
        <fullName evidence="1">Glycoside hydrolase family 16 protein</fullName>
    </submittedName>
</protein>
<evidence type="ECO:0000313" key="2">
    <source>
        <dbReference type="Proteomes" id="UP000250078"/>
    </source>
</evidence>
<sequence>MTRSLFQSLVQSTMPLVQQASTQYTLVDDYSYQNFFPNFNSITDSAGSNQYIGYLNESVYLSADFTNKTPNGRPLQMGEIDIIEGVNQQSVNTMALHTSAGCVLALSGQMTAMNYDVNAVGQGQNFGCSIQAPINPFSTSVASAGNLPVYAMERTTELISIWFFPHTGAIPMTSQAILPTPVAGTRFKDLKIVIDTTFCGAWAGKVWQPGDCAASTGSAVCEAYVR</sequence>
<accession>A0ACC8ELW5</accession>
<dbReference type="EMBL" id="KV748263">
    <property type="protein sequence ID" value="OCK87323.1"/>
    <property type="molecule type" value="Genomic_DNA"/>
</dbReference>
<keyword evidence="1" id="KW-0378">Hydrolase</keyword>
<organism evidence="1 2">
    <name type="scientific">Cenococcum geophilum 1.58</name>
    <dbReference type="NCBI Taxonomy" id="794803"/>
    <lineage>
        <taxon>Eukaryota</taxon>
        <taxon>Fungi</taxon>
        <taxon>Dikarya</taxon>
        <taxon>Ascomycota</taxon>
        <taxon>Pezizomycotina</taxon>
        <taxon>Dothideomycetes</taxon>
        <taxon>Pleosporomycetidae</taxon>
        <taxon>Gloniales</taxon>
        <taxon>Gloniaceae</taxon>
        <taxon>Cenococcum</taxon>
    </lineage>
</organism>